<dbReference type="Pfam" id="PF02698">
    <property type="entry name" value="DUF218"/>
    <property type="match status" value="1"/>
</dbReference>
<accession>A0ABR7F367</accession>
<dbReference type="PANTHER" id="PTHR30336:SF6">
    <property type="entry name" value="INTEGRAL MEMBRANE PROTEIN"/>
    <property type="match status" value="1"/>
</dbReference>
<keyword evidence="1" id="KW-0812">Transmembrane</keyword>
<keyword evidence="1" id="KW-1133">Transmembrane helix</keyword>
<dbReference type="InterPro" id="IPR014729">
    <property type="entry name" value="Rossmann-like_a/b/a_fold"/>
</dbReference>
<comment type="caution">
    <text evidence="3">The sequence shown here is derived from an EMBL/GenBank/DDBJ whole genome shotgun (WGS) entry which is preliminary data.</text>
</comment>
<organism evidence="3 4">
    <name type="scientific">Eubacterium segne</name>
    <dbReference type="NCBI Taxonomy" id="2763045"/>
    <lineage>
        <taxon>Bacteria</taxon>
        <taxon>Bacillati</taxon>
        <taxon>Bacillota</taxon>
        <taxon>Clostridia</taxon>
        <taxon>Eubacteriales</taxon>
        <taxon>Eubacteriaceae</taxon>
        <taxon>Eubacterium</taxon>
    </lineage>
</organism>
<keyword evidence="4" id="KW-1185">Reference proteome</keyword>
<dbReference type="EMBL" id="JACOOZ010000005">
    <property type="protein sequence ID" value="MBC5668051.1"/>
    <property type="molecule type" value="Genomic_DNA"/>
</dbReference>
<name>A0ABR7F367_9FIRM</name>
<feature type="domain" description="DUF218" evidence="2">
    <location>
        <begin position="47"/>
        <end position="187"/>
    </location>
</feature>
<reference evidence="3 4" key="1">
    <citation type="submission" date="2020-08" db="EMBL/GenBank/DDBJ databases">
        <title>Genome public.</title>
        <authorList>
            <person name="Liu C."/>
            <person name="Sun Q."/>
        </authorList>
    </citation>
    <scope>NUCLEOTIDE SEQUENCE [LARGE SCALE GENOMIC DNA]</scope>
    <source>
        <strain evidence="3 4">BX4</strain>
    </source>
</reference>
<dbReference type="Proteomes" id="UP000597877">
    <property type="component" value="Unassembled WGS sequence"/>
</dbReference>
<protein>
    <submittedName>
        <fullName evidence="3">YdcF family protein</fullName>
    </submittedName>
</protein>
<evidence type="ECO:0000259" key="2">
    <source>
        <dbReference type="Pfam" id="PF02698"/>
    </source>
</evidence>
<evidence type="ECO:0000313" key="3">
    <source>
        <dbReference type="EMBL" id="MBC5668051.1"/>
    </source>
</evidence>
<dbReference type="PANTHER" id="PTHR30336">
    <property type="entry name" value="INNER MEMBRANE PROTEIN, PROBABLE PERMEASE"/>
    <property type="match status" value="1"/>
</dbReference>
<evidence type="ECO:0000313" key="4">
    <source>
        <dbReference type="Proteomes" id="UP000597877"/>
    </source>
</evidence>
<dbReference type="Gene3D" id="3.40.50.620">
    <property type="entry name" value="HUPs"/>
    <property type="match status" value="1"/>
</dbReference>
<evidence type="ECO:0000256" key="1">
    <source>
        <dbReference type="SAM" id="Phobius"/>
    </source>
</evidence>
<dbReference type="InterPro" id="IPR003848">
    <property type="entry name" value="DUF218"/>
</dbReference>
<keyword evidence="1" id="KW-0472">Membrane</keyword>
<sequence length="221" mass="25103">MLIKIFLWILFICLVTLLAVVGINLYMTNSVSENVISLEDAKDMDADCIIVLGAGVRKDGSPTNMLEDRIIIGDRLYKDNAAGKILMSGDHGRENYDEVNTMKNYAINEGVPSEDIFMDHAGFETYDSMYRAKEIFGARKVIIVTQKYHLYRALYIAKSLGLDAYGVSSDLRYYSKKMIYWQFREYIARIKAFGKCIARPEPKYLGDKIDLKGSGDITNDK</sequence>
<feature type="transmembrane region" description="Helical" evidence="1">
    <location>
        <begin position="7"/>
        <end position="27"/>
    </location>
</feature>
<gene>
    <name evidence="3" type="ORF">H8S00_08660</name>
</gene>
<dbReference type="CDD" id="cd06259">
    <property type="entry name" value="YdcF-like"/>
    <property type="match status" value="1"/>
</dbReference>
<dbReference type="InterPro" id="IPR051599">
    <property type="entry name" value="Cell_Envelope_Assoc"/>
</dbReference>
<proteinExistence type="predicted"/>